<evidence type="ECO:0000313" key="4">
    <source>
        <dbReference type="Proteomes" id="UP000499080"/>
    </source>
</evidence>
<evidence type="ECO:0000256" key="1">
    <source>
        <dbReference type="SAM" id="MobiDB-lite"/>
    </source>
</evidence>
<feature type="region of interest" description="Disordered" evidence="1">
    <location>
        <begin position="142"/>
        <end position="173"/>
    </location>
</feature>
<accession>A0A4Y2EC01</accession>
<sequence length="173" mass="18829">MGMDEVLITIAPIAIFVCLLACFIYCCFKCCKCCRDCCCKEHTTGAIIIDTTATQPLSPPIQHAPPPSDAQTLLAHQQMSPPPSYYPPQSPPPQYPLGPIPYPPNATQPPMSYYPQQPPPQLPAMGGQLPYPVASYNPLVPPHCPLPPIPQQTETADRQPEFNPNYVPSAPPP</sequence>
<feature type="transmembrane region" description="Helical" evidence="2">
    <location>
        <begin position="6"/>
        <end position="28"/>
    </location>
</feature>
<keyword evidence="2" id="KW-0812">Transmembrane</keyword>
<dbReference type="PRINTS" id="PR01217">
    <property type="entry name" value="PRICHEXTENSN"/>
</dbReference>
<dbReference type="Proteomes" id="UP000499080">
    <property type="component" value="Unassembled WGS sequence"/>
</dbReference>
<evidence type="ECO:0000313" key="3">
    <source>
        <dbReference type="EMBL" id="GBM25365.1"/>
    </source>
</evidence>
<protein>
    <submittedName>
        <fullName evidence="3">Uncharacterized protein</fullName>
    </submittedName>
</protein>
<comment type="caution">
    <text evidence="3">The sequence shown here is derived from an EMBL/GenBank/DDBJ whole genome shotgun (WGS) entry which is preliminary data.</text>
</comment>
<evidence type="ECO:0000256" key="2">
    <source>
        <dbReference type="SAM" id="Phobius"/>
    </source>
</evidence>
<feature type="compositionally biased region" description="Pro residues" evidence="1">
    <location>
        <begin position="80"/>
        <end position="107"/>
    </location>
</feature>
<keyword evidence="2" id="KW-1133">Transmembrane helix</keyword>
<feature type="region of interest" description="Disordered" evidence="1">
    <location>
        <begin position="56"/>
        <end position="129"/>
    </location>
</feature>
<organism evidence="3 4">
    <name type="scientific">Araneus ventricosus</name>
    <name type="common">Orbweaver spider</name>
    <name type="synonym">Epeira ventricosa</name>
    <dbReference type="NCBI Taxonomy" id="182803"/>
    <lineage>
        <taxon>Eukaryota</taxon>
        <taxon>Metazoa</taxon>
        <taxon>Ecdysozoa</taxon>
        <taxon>Arthropoda</taxon>
        <taxon>Chelicerata</taxon>
        <taxon>Arachnida</taxon>
        <taxon>Araneae</taxon>
        <taxon>Araneomorphae</taxon>
        <taxon>Entelegynae</taxon>
        <taxon>Araneoidea</taxon>
        <taxon>Araneidae</taxon>
        <taxon>Araneus</taxon>
    </lineage>
</organism>
<keyword evidence="4" id="KW-1185">Reference proteome</keyword>
<proteinExistence type="predicted"/>
<reference evidence="3 4" key="1">
    <citation type="journal article" date="2019" name="Sci. Rep.">
        <title>Orb-weaving spider Araneus ventricosus genome elucidates the spidroin gene catalogue.</title>
        <authorList>
            <person name="Kono N."/>
            <person name="Nakamura H."/>
            <person name="Ohtoshi R."/>
            <person name="Moran D.A.P."/>
            <person name="Shinohara A."/>
            <person name="Yoshida Y."/>
            <person name="Fujiwara M."/>
            <person name="Mori M."/>
            <person name="Tomita M."/>
            <person name="Arakawa K."/>
        </authorList>
    </citation>
    <scope>NUCLEOTIDE SEQUENCE [LARGE SCALE GENOMIC DNA]</scope>
</reference>
<keyword evidence="2" id="KW-0472">Membrane</keyword>
<name>A0A4Y2EC01_ARAVE</name>
<feature type="compositionally biased region" description="Pro residues" evidence="1">
    <location>
        <begin position="57"/>
        <end position="68"/>
    </location>
</feature>
<dbReference type="AlphaFoldDB" id="A0A4Y2EC01"/>
<dbReference type="EMBL" id="BGPR01000536">
    <property type="protein sequence ID" value="GBM25365.1"/>
    <property type="molecule type" value="Genomic_DNA"/>
</dbReference>
<gene>
    <name evidence="3" type="ORF">AVEN_12305_1</name>
</gene>